<evidence type="ECO:0000313" key="2">
    <source>
        <dbReference type="Proteomes" id="UP000010366"/>
    </source>
</evidence>
<proteinExistence type="predicted"/>
<sequence length="51" mass="5539">MEGQKFPSGLCFASIKSFYGKYSGLEGAIAPSTIFELILTDDFLFTLSPVT</sequence>
<reference evidence="1 2" key="1">
    <citation type="submission" date="2012-05" db="EMBL/GenBank/DDBJ databases">
        <title>Noncontiguous Finished plasmid 1 of genome of Chamaesiphon sp. PCC 6605.</title>
        <authorList>
            <consortium name="US DOE Joint Genome Institute"/>
            <person name="Gugger M."/>
            <person name="Coursin T."/>
            <person name="Rippka R."/>
            <person name="Tandeau De Marsac N."/>
            <person name="Huntemann M."/>
            <person name="Wei C.-L."/>
            <person name="Han J."/>
            <person name="Detter J.C."/>
            <person name="Han C."/>
            <person name="Tapia R."/>
            <person name="Chen A."/>
            <person name="Kyrpides N."/>
            <person name="Mavromatis K."/>
            <person name="Markowitz V."/>
            <person name="Szeto E."/>
            <person name="Ivanova N."/>
            <person name="Pagani I."/>
            <person name="Pati A."/>
            <person name="Goodwin L."/>
            <person name="Nordberg H.P."/>
            <person name="Cantor M.N."/>
            <person name="Hua S.X."/>
            <person name="Woyke T."/>
            <person name="Kerfeld C.A."/>
        </authorList>
    </citation>
    <scope>NUCLEOTIDE SEQUENCE [LARGE SCALE GENOMIC DNA]</scope>
    <source>
        <strain evidence="2">ATCC 27169 / PCC 6605</strain>
        <plasmid evidence="2">Plasmid pCHA6605.01</plasmid>
    </source>
</reference>
<dbReference type="KEGG" id="cmp:Cha6605_6183"/>
<geneLocation type="plasmid" evidence="1 2">
    <name>pCHA6605.01</name>
</geneLocation>
<keyword evidence="1" id="KW-0614">Plasmid</keyword>
<keyword evidence="2" id="KW-1185">Reference proteome</keyword>
<dbReference type="Proteomes" id="UP000010366">
    <property type="component" value="Plasmid pCHA6605.01"/>
</dbReference>
<gene>
    <name evidence="1" type="ORF">Cha6605_6183</name>
</gene>
<accession>K9UQP8</accession>
<name>K9UQP8_CHAP6</name>
<dbReference type="EMBL" id="CP003601">
    <property type="protein sequence ID" value="AFY97013.1"/>
    <property type="molecule type" value="Genomic_DNA"/>
</dbReference>
<dbReference type="HOGENOM" id="CLU_3097015_0_0_3"/>
<protein>
    <submittedName>
        <fullName evidence="1">Uncharacterized protein</fullName>
    </submittedName>
</protein>
<evidence type="ECO:0000313" key="1">
    <source>
        <dbReference type="EMBL" id="AFY97013.1"/>
    </source>
</evidence>
<dbReference type="AlphaFoldDB" id="K9UQP8"/>
<organism evidence="1 2">
    <name type="scientific">Chamaesiphon minutus (strain ATCC 27169 / PCC 6605)</name>
    <dbReference type="NCBI Taxonomy" id="1173020"/>
    <lineage>
        <taxon>Bacteria</taxon>
        <taxon>Bacillati</taxon>
        <taxon>Cyanobacteriota</taxon>
        <taxon>Cyanophyceae</taxon>
        <taxon>Gomontiellales</taxon>
        <taxon>Chamaesiphonaceae</taxon>
        <taxon>Chamaesiphon</taxon>
    </lineage>
</organism>